<proteinExistence type="predicted"/>
<reference evidence="1" key="2">
    <citation type="submission" date="2021-01" db="EMBL/GenBank/DDBJ databases">
        <authorList>
            <person name="Schikora-Tamarit M.A."/>
        </authorList>
    </citation>
    <scope>NUCLEOTIDE SEQUENCE</scope>
    <source>
        <strain evidence="1">CBS2887</strain>
    </source>
</reference>
<evidence type="ECO:0000313" key="2">
    <source>
        <dbReference type="Proteomes" id="UP000774326"/>
    </source>
</evidence>
<accession>A0A9P8Q4V5</accession>
<sequence>MTGGARLPPSTPQIELLRAKSKPLKKELFSNFLPILSQYLQSFNHGNSITEIKSKNELIKEDIDWGVESFNKDYQELNKLQDHLEFLNAEETIVTDDEIIQEFNEFIGFINGHLLDNLVMIFSGVKDGVEDQQVKVFLETSINSLKKITVTLKLLASSFAKHTNGLESFQKLLDIFKVNYDSLAELRLR</sequence>
<organism evidence="1 2">
    <name type="scientific">Wickerhamomyces pijperi</name>
    <name type="common">Yeast</name>
    <name type="synonym">Pichia pijperi</name>
    <dbReference type="NCBI Taxonomy" id="599730"/>
    <lineage>
        <taxon>Eukaryota</taxon>
        <taxon>Fungi</taxon>
        <taxon>Dikarya</taxon>
        <taxon>Ascomycota</taxon>
        <taxon>Saccharomycotina</taxon>
        <taxon>Saccharomycetes</taxon>
        <taxon>Phaffomycetales</taxon>
        <taxon>Wickerhamomycetaceae</taxon>
        <taxon>Wickerhamomyces</taxon>
    </lineage>
</organism>
<name>A0A9P8Q4V5_WICPI</name>
<comment type="caution">
    <text evidence="1">The sequence shown here is derived from an EMBL/GenBank/DDBJ whole genome shotgun (WGS) entry which is preliminary data.</text>
</comment>
<gene>
    <name evidence="1" type="ORF">WICPIJ_006204</name>
</gene>
<dbReference type="Proteomes" id="UP000774326">
    <property type="component" value="Unassembled WGS sequence"/>
</dbReference>
<dbReference type="AlphaFoldDB" id="A0A9P8Q4V5"/>
<dbReference type="EMBL" id="JAEUBG010003394">
    <property type="protein sequence ID" value="KAH3682829.1"/>
    <property type="molecule type" value="Genomic_DNA"/>
</dbReference>
<evidence type="ECO:0000313" key="1">
    <source>
        <dbReference type="EMBL" id="KAH3682829.1"/>
    </source>
</evidence>
<protein>
    <submittedName>
        <fullName evidence="1">Uncharacterized protein</fullName>
    </submittedName>
</protein>
<reference evidence="1" key="1">
    <citation type="journal article" date="2021" name="Open Biol.">
        <title>Shared evolutionary footprints suggest mitochondrial oxidative damage underlies multiple complex I losses in fungi.</title>
        <authorList>
            <person name="Schikora-Tamarit M.A."/>
            <person name="Marcet-Houben M."/>
            <person name="Nosek J."/>
            <person name="Gabaldon T."/>
        </authorList>
    </citation>
    <scope>NUCLEOTIDE SEQUENCE</scope>
    <source>
        <strain evidence="1">CBS2887</strain>
    </source>
</reference>
<keyword evidence="2" id="KW-1185">Reference proteome</keyword>
<dbReference type="OrthoDB" id="10491714at2759"/>